<reference evidence="3 5" key="2">
    <citation type="submission" date="2018-12" db="EMBL/GenBank/DDBJ databases">
        <authorList>
            <person name="hu s."/>
            <person name="Xu Y."/>
            <person name="Xu B."/>
            <person name="Li F."/>
        </authorList>
    </citation>
    <scope>NUCLEOTIDE SEQUENCE [LARGE SCALE GENOMIC DNA]</scope>
    <source>
        <strain evidence="3 5">KSW2-17</strain>
    </source>
</reference>
<evidence type="ECO:0000313" key="2">
    <source>
        <dbReference type="EMBL" id="PSL38367.1"/>
    </source>
</evidence>
<dbReference type="Gene3D" id="3.20.20.140">
    <property type="entry name" value="Metal-dependent hydrolases"/>
    <property type="match status" value="1"/>
</dbReference>
<evidence type="ECO:0000313" key="5">
    <source>
        <dbReference type="Proteomes" id="UP000268291"/>
    </source>
</evidence>
<keyword evidence="2" id="KW-0378">Hydrolase</keyword>
<dbReference type="Gene3D" id="2.30.40.10">
    <property type="entry name" value="Urease, subunit C, domain 1"/>
    <property type="match status" value="1"/>
</dbReference>
<dbReference type="InterPro" id="IPR057744">
    <property type="entry name" value="OTAase-like"/>
</dbReference>
<keyword evidence="5" id="KW-1185">Reference proteome</keyword>
<dbReference type="InterPro" id="IPR011059">
    <property type="entry name" value="Metal-dep_hydrolase_composite"/>
</dbReference>
<accession>A0A2P8GWM3</accession>
<dbReference type="Proteomes" id="UP000241203">
    <property type="component" value="Unassembled WGS sequence"/>
</dbReference>
<dbReference type="PANTHER" id="PTHR43135">
    <property type="entry name" value="ALPHA-D-RIBOSE 1-METHYLPHOSPHONATE 5-TRIPHOSPHATE DIPHOSPHATASE"/>
    <property type="match status" value="1"/>
</dbReference>
<dbReference type="Pfam" id="PF01979">
    <property type="entry name" value="Amidohydro_1"/>
    <property type="match status" value="1"/>
</dbReference>
<protein>
    <submittedName>
        <fullName evidence="3">Amidohydrolase family protein</fullName>
    </submittedName>
    <submittedName>
        <fullName evidence="2">Imidazolonepropionase-like amidohydrolase</fullName>
    </submittedName>
</protein>
<evidence type="ECO:0000313" key="4">
    <source>
        <dbReference type="Proteomes" id="UP000241203"/>
    </source>
</evidence>
<dbReference type="OrthoDB" id="3189065at2"/>
<dbReference type="EMBL" id="RZGY01000001">
    <property type="protein sequence ID" value="RUQ87958.1"/>
    <property type="molecule type" value="Genomic_DNA"/>
</dbReference>
<name>A0A2P8GWM3_9MICO</name>
<dbReference type="EMBL" id="PYAU01000001">
    <property type="protein sequence ID" value="PSL38367.1"/>
    <property type="molecule type" value="Genomic_DNA"/>
</dbReference>
<dbReference type="SUPFAM" id="SSF51556">
    <property type="entry name" value="Metallo-dependent hydrolases"/>
    <property type="match status" value="1"/>
</dbReference>
<sequence length="404" mass="41891">MAGGDLVVRNALVFDGVSADLVEGAIRIVDGTIAEVGDVGASRPGEQEIDAHGAVVTPGLIDAHFHAYAVSMITSRIESAYLSYLALAASLRLRDALGRGFTTVRDVAGGDAGLSAAIDRGLIPSPRYFWTGAALSQTGGHGDHRGAEDDVCFHGGHMCELVDGVDALRVAVRSRFHHGAHAIKIMTSGGVASLTDPLRPAQYSAEEVRAVTEEAGRRGSYVAAHSYSPESIRHSIENGVRSIEHGNLLDPETAAAMAAAGAVLVPTLAAYDAMDRRGDEVGLSPVSAAKNKQVLEAGKYAVRFALDAGVTVGFGSDLMGDLASDQLVGVRLQAEASSPLDALRSLTSANAELLQRDDLGRIAAGALGDLVIWSGNPLEDIAVISDEGRARTVVSRGRVAVAAS</sequence>
<organism evidence="2 4">
    <name type="scientific">Labedella gwakjiensis</name>
    <dbReference type="NCBI Taxonomy" id="390269"/>
    <lineage>
        <taxon>Bacteria</taxon>
        <taxon>Bacillati</taxon>
        <taxon>Actinomycetota</taxon>
        <taxon>Actinomycetes</taxon>
        <taxon>Micrococcales</taxon>
        <taxon>Microbacteriaceae</taxon>
        <taxon>Labedella</taxon>
    </lineage>
</organism>
<reference evidence="2 4" key="1">
    <citation type="submission" date="2018-03" db="EMBL/GenBank/DDBJ databases">
        <title>Genomic Encyclopedia of Archaeal and Bacterial Type Strains, Phase II (KMG-II): from individual species to whole genera.</title>
        <authorList>
            <person name="Goeker M."/>
        </authorList>
    </citation>
    <scope>NUCLEOTIDE SEQUENCE [LARGE SCALE GENOMIC DNA]</scope>
    <source>
        <strain evidence="2 4">DSM 21548</strain>
    </source>
</reference>
<dbReference type="InterPro" id="IPR032466">
    <property type="entry name" value="Metal_Hydrolase"/>
</dbReference>
<dbReference type="InterPro" id="IPR051781">
    <property type="entry name" value="Metallo-dep_Hydrolase"/>
</dbReference>
<dbReference type="GO" id="GO:0016810">
    <property type="term" value="F:hydrolase activity, acting on carbon-nitrogen (but not peptide) bonds"/>
    <property type="evidence" value="ECO:0007669"/>
    <property type="project" value="InterPro"/>
</dbReference>
<comment type="caution">
    <text evidence="2">The sequence shown here is derived from an EMBL/GenBank/DDBJ whole genome shotgun (WGS) entry which is preliminary data.</text>
</comment>
<evidence type="ECO:0000259" key="1">
    <source>
        <dbReference type="Pfam" id="PF01979"/>
    </source>
</evidence>
<dbReference type="SUPFAM" id="SSF51338">
    <property type="entry name" value="Composite domain of metallo-dependent hydrolases"/>
    <property type="match status" value="1"/>
</dbReference>
<feature type="domain" description="Amidohydrolase-related" evidence="1">
    <location>
        <begin position="55"/>
        <end position="399"/>
    </location>
</feature>
<dbReference type="AlphaFoldDB" id="A0A2P8GWM3"/>
<dbReference type="InterPro" id="IPR006680">
    <property type="entry name" value="Amidohydro-rel"/>
</dbReference>
<evidence type="ECO:0000313" key="3">
    <source>
        <dbReference type="EMBL" id="RUQ87958.1"/>
    </source>
</evidence>
<dbReference type="CDD" id="cd01299">
    <property type="entry name" value="Met_dep_hydrolase_A"/>
    <property type="match status" value="1"/>
</dbReference>
<dbReference type="PANTHER" id="PTHR43135:SF3">
    <property type="entry name" value="ALPHA-D-RIBOSE 1-METHYLPHOSPHONATE 5-TRIPHOSPHATE DIPHOSPHATASE"/>
    <property type="match status" value="1"/>
</dbReference>
<proteinExistence type="predicted"/>
<dbReference type="Proteomes" id="UP000268291">
    <property type="component" value="Unassembled WGS sequence"/>
</dbReference>
<gene>
    <name evidence="2" type="ORF">CLV49_1988</name>
    <name evidence="3" type="ORF">ELQ93_09270</name>
</gene>